<dbReference type="Gene3D" id="1.25.40.10">
    <property type="entry name" value="Tetratricopeptide repeat domain"/>
    <property type="match status" value="1"/>
</dbReference>
<dbReference type="SUPFAM" id="SSF52540">
    <property type="entry name" value="P-loop containing nucleoside triphosphate hydrolases"/>
    <property type="match status" value="1"/>
</dbReference>
<reference evidence="5 6" key="1">
    <citation type="submission" date="2018-06" db="EMBL/GenBank/DDBJ databases">
        <title>Streptacidiphilus pinicola sp. nov., isolated from pine grove soil.</title>
        <authorList>
            <person name="Roh S.G."/>
            <person name="Park S."/>
            <person name="Kim M.-K."/>
            <person name="Yun B.-R."/>
            <person name="Park J."/>
            <person name="Kim M.J."/>
            <person name="Kim Y.S."/>
            <person name="Kim S.B."/>
        </authorList>
    </citation>
    <scope>NUCLEOTIDE SEQUENCE [LARGE SCALE GENOMIC DNA]</scope>
    <source>
        <strain evidence="5 6">MMS16-CNU450</strain>
    </source>
</reference>
<keyword evidence="1" id="KW-0547">Nucleotide-binding</keyword>
<sequence>MRPRAGSRVQRSASACTLVEARGGWCTEREARLPSESREVCVQGLLEREDELDIIQAAVGALRDEHSGDLLIVTGAAGLGKTSLLAAVQAAARSAGLLVLAARGGEREQGTAFHVVRGLLEPLLGPAEDAERRELLGGWHDIVGAAVGVAAGRAAPDPQGVRDGLDWVVTNLAFARGPLVLVVDDAHWADAESLTWLAGFAARVTNSPILVAVAYRPDELPDWADEFRRVGDDNGASLLGLPPLTPEGVDTLVRELYPDGSGTAVEDAFCRDVWAVAGGNPFETVELVGKARNRGIAPVESSWPELRRLAAETTGSGLIARLQQLGSGPLGLARAVAVLGMVTPLQLAGDVAGHGPTEARAALDVLRRERVLTGHQILEFVHPLIATSVYRDIPDEERTALHQRSARALLEAGRSPVVAARHWLEVPPRGDARVVEHLREAARLFMQAGAPEAAQRCLARAVEEPPPVAERARVLFELGCSTLLYDPALTSEHLRAALEQPVIPTHLREQISVRLAQSLAHSDDLARAAAIMRTEASRATDPAVWLKMQLWNFMWGAFDAREEGSRERSVRLAELAERLYTSGDRSIAARYVLGLRAWDATVRGEPVDLALRYSDRALEGELRWAHPEWGFEVPVLVALTYMYGDRRERALELFGQGIAEYEQAGWRGAHLAFGHTVLGFVHYRTGDLADAEGCARWGLELADRVGTGTPVHWYAGATMIAVLNARGKADEARALAARCRLHAPYPNAVVVPDPQTVRGALLLEQGAFAAAEAEMTQAAARLDGHGIHNPGLSGWQRLLVTACARLGDLDRAREVAADQHRRAERYGTLSGIGAARRSCADVEPDPHARVTLLDSAVRMLERVPAPYERACALTELAEALDAGGRDAVTAGRRAEEAAETCSADALVRRARAALSRSADAHHPGSSGGTDRSSSLCASPELTESSAT</sequence>
<dbReference type="InterPro" id="IPR011990">
    <property type="entry name" value="TPR-like_helical_dom_sf"/>
</dbReference>
<keyword evidence="6" id="KW-1185">Reference proteome</keyword>
<dbReference type="GO" id="GO:0005524">
    <property type="term" value="F:ATP binding"/>
    <property type="evidence" value="ECO:0007669"/>
    <property type="project" value="UniProtKB-KW"/>
</dbReference>
<evidence type="ECO:0000313" key="6">
    <source>
        <dbReference type="Proteomes" id="UP000248889"/>
    </source>
</evidence>
<dbReference type="InterPro" id="IPR027417">
    <property type="entry name" value="P-loop_NTPase"/>
</dbReference>
<name>A0A2X0K901_9ACTN</name>
<keyword evidence="2 5" id="KW-0067">ATP-binding</keyword>
<dbReference type="PANTHER" id="PTHR16305">
    <property type="entry name" value="TESTICULAR SOLUBLE ADENYLYL CYCLASE"/>
    <property type="match status" value="1"/>
</dbReference>
<dbReference type="OrthoDB" id="5476461at2"/>
<evidence type="ECO:0000256" key="1">
    <source>
        <dbReference type="ARBA" id="ARBA00022741"/>
    </source>
</evidence>
<evidence type="ECO:0000256" key="3">
    <source>
        <dbReference type="SAM" id="MobiDB-lite"/>
    </source>
</evidence>
<evidence type="ECO:0000313" key="5">
    <source>
        <dbReference type="EMBL" id="RAG85755.1"/>
    </source>
</evidence>
<dbReference type="GO" id="GO:0005737">
    <property type="term" value="C:cytoplasm"/>
    <property type="evidence" value="ECO:0007669"/>
    <property type="project" value="TreeGrafter"/>
</dbReference>
<dbReference type="Proteomes" id="UP000248889">
    <property type="component" value="Unassembled WGS sequence"/>
</dbReference>
<evidence type="ECO:0000259" key="4">
    <source>
        <dbReference type="Pfam" id="PF13191"/>
    </source>
</evidence>
<dbReference type="EMBL" id="QKYN01000037">
    <property type="protein sequence ID" value="RAG85755.1"/>
    <property type="molecule type" value="Genomic_DNA"/>
</dbReference>
<dbReference type="Pfam" id="PF13191">
    <property type="entry name" value="AAA_16"/>
    <property type="match status" value="1"/>
</dbReference>
<evidence type="ECO:0000256" key="2">
    <source>
        <dbReference type="ARBA" id="ARBA00022840"/>
    </source>
</evidence>
<dbReference type="AlphaFoldDB" id="A0A2X0K901"/>
<feature type="region of interest" description="Disordered" evidence="3">
    <location>
        <begin position="914"/>
        <end position="947"/>
    </location>
</feature>
<proteinExistence type="predicted"/>
<organism evidence="5 6">
    <name type="scientific">Streptacidiphilus pinicola</name>
    <dbReference type="NCBI Taxonomy" id="2219663"/>
    <lineage>
        <taxon>Bacteria</taxon>
        <taxon>Bacillati</taxon>
        <taxon>Actinomycetota</taxon>
        <taxon>Actinomycetes</taxon>
        <taxon>Kitasatosporales</taxon>
        <taxon>Streptomycetaceae</taxon>
        <taxon>Streptacidiphilus</taxon>
    </lineage>
</organism>
<dbReference type="GO" id="GO:0004016">
    <property type="term" value="F:adenylate cyclase activity"/>
    <property type="evidence" value="ECO:0007669"/>
    <property type="project" value="TreeGrafter"/>
</dbReference>
<feature type="compositionally biased region" description="Polar residues" evidence="3">
    <location>
        <begin position="928"/>
        <end position="947"/>
    </location>
</feature>
<dbReference type="PANTHER" id="PTHR16305:SF35">
    <property type="entry name" value="TRANSCRIPTIONAL ACTIVATOR DOMAIN"/>
    <property type="match status" value="1"/>
</dbReference>
<accession>A0A2X0K901</accession>
<gene>
    <name evidence="5" type="ORF">DN069_09600</name>
</gene>
<dbReference type="InterPro" id="IPR041664">
    <property type="entry name" value="AAA_16"/>
</dbReference>
<feature type="domain" description="Orc1-like AAA ATPase" evidence="4">
    <location>
        <begin position="45"/>
        <end position="211"/>
    </location>
</feature>
<dbReference type="SUPFAM" id="SSF48452">
    <property type="entry name" value="TPR-like"/>
    <property type="match status" value="1"/>
</dbReference>
<protein>
    <submittedName>
        <fullName evidence="5">ATP-binding protein</fullName>
    </submittedName>
</protein>
<comment type="caution">
    <text evidence="5">The sequence shown here is derived from an EMBL/GenBank/DDBJ whole genome shotgun (WGS) entry which is preliminary data.</text>
</comment>